<sequence length="62" mass="6719">MSFSLNGLLKKKCFLIWSGARAVHADAFTVSFIKRSALGSNRTFIVSGSLKANQIGFGVKQL</sequence>
<protein>
    <submittedName>
        <fullName evidence="1">Uncharacterized protein</fullName>
    </submittedName>
</protein>
<reference evidence="1" key="2">
    <citation type="journal article" date="2015" name="Fish Shellfish Immunol.">
        <title>Early steps in the European eel (Anguilla anguilla)-Vibrio vulnificus interaction in the gills: Role of the RtxA13 toxin.</title>
        <authorList>
            <person name="Callol A."/>
            <person name="Pajuelo D."/>
            <person name="Ebbesson L."/>
            <person name="Teles M."/>
            <person name="MacKenzie S."/>
            <person name="Amaro C."/>
        </authorList>
    </citation>
    <scope>NUCLEOTIDE SEQUENCE</scope>
</reference>
<organism evidence="1">
    <name type="scientific">Anguilla anguilla</name>
    <name type="common">European freshwater eel</name>
    <name type="synonym">Muraena anguilla</name>
    <dbReference type="NCBI Taxonomy" id="7936"/>
    <lineage>
        <taxon>Eukaryota</taxon>
        <taxon>Metazoa</taxon>
        <taxon>Chordata</taxon>
        <taxon>Craniata</taxon>
        <taxon>Vertebrata</taxon>
        <taxon>Euteleostomi</taxon>
        <taxon>Actinopterygii</taxon>
        <taxon>Neopterygii</taxon>
        <taxon>Teleostei</taxon>
        <taxon>Anguilliformes</taxon>
        <taxon>Anguillidae</taxon>
        <taxon>Anguilla</taxon>
    </lineage>
</organism>
<proteinExistence type="predicted"/>
<dbReference type="EMBL" id="GBXM01013976">
    <property type="protein sequence ID" value="JAH94601.1"/>
    <property type="molecule type" value="Transcribed_RNA"/>
</dbReference>
<evidence type="ECO:0000313" key="1">
    <source>
        <dbReference type="EMBL" id="JAH94601.1"/>
    </source>
</evidence>
<name>A0A0E9WWI9_ANGAN</name>
<reference evidence="1" key="1">
    <citation type="submission" date="2014-11" db="EMBL/GenBank/DDBJ databases">
        <authorList>
            <person name="Amaro Gonzalez C."/>
        </authorList>
    </citation>
    <scope>NUCLEOTIDE SEQUENCE</scope>
</reference>
<dbReference type="AlphaFoldDB" id="A0A0E9WWI9"/>
<accession>A0A0E9WWI9</accession>